<evidence type="ECO:0000256" key="1">
    <source>
        <dbReference type="ARBA" id="ARBA00022722"/>
    </source>
</evidence>
<dbReference type="EMBL" id="JBBVGT010000001">
    <property type="protein sequence ID" value="MFB5944201.1"/>
    <property type="molecule type" value="Genomic_DNA"/>
</dbReference>
<reference evidence="5 6" key="1">
    <citation type="submission" date="2024-04" db="EMBL/GenBank/DDBJ databases">
        <title>Albibacterium profundi sp. nov., isolated from sediment of the Challenger Deep of Mariana Trench.</title>
        <authorList>
            <person name="Wang Y."/>
        </authorList>
    </citation>
    <scope>NUCLEOTIDE SEQUENCE [LARGE SCALE GENOMIC DNA]</scope>
    <source>
        <strain evidence="5 6">RHL897</strain>
    </source>
</reference>
<dbReference type="Proteomes" id="UP001580928">
    <property type="component" value="Unassembled WGS sequence"/>
</dbReference>
<sequence length="163" mass="18910">MRVLVFFLLFLNGCISYQSGQQVDVSQLESYPVSRVVDGDTFWVDDGSKKGMKIRLLCIDAPELRATRHKEKGEYAEEATAYLTELISDRSVRLEYDVQRYDQYKRVLAHVYLEDGTYVNGEMIRNGYAQVVTYQPNVMHVDELLVLQKEAQRKGRGLWKLAY</sequence>
<gene>
    <name evidence="5" type="ORF">WKR92_00005</name>
</gene>
<protein>
    <submittedName>
        <fullName evidence="5">Thermonuclease family protein</fullName>
    </submittedName>
</protein>
<dbReference type="SMART" id="SM00318">
    <property type="entry name" value="SNc"/>
    <property type="match status" value="1"/>
</dbReference>
<dbReference type="InterPro" id="IPR035437">
    <property type="entry name" value="SNase_OB-fold_sf"/>
</dbReference>
<keyword evidence="1" id="KW-0540">Nuclease</keyword>
<dbReference type="PANTHER" id="PTHR12302:SF3">
    <property type="entry name" value="SERINE_THREONINE-PROTEIN KINASE 31"/>
    <property type="match status" value="1"/>
</dbReference>
<dbReference type="Pfam" id="PF00565">
    <property type="entry name" value="SNase"/>
    <property type="match status" value="1"/>
</dbReference>
<evidence type="ECO:0000313" key="5">
    <source>
        <dbReference type="EMBL" id="MFB5944201.1"/>
    </source>
</evidence>
<dbReference type="SUPFAM" id="SSF50199">
    <property type="entry name" value="Staphylococcal nuclease"/>
    <property type="match status" value="1"/>
</dbReference>
<keyword evidence="6" id="KW-1185">Reference proteome</keyword>
<dbReference type="Gene3D" id="2.40.50.90">
    <property type="match status" value="1"/>
</dbReference>
<accession>A0ABV5C9I6</accession>
<comment type="caution">
    <text evidence="5">The sequence shown here is derived from an EMBL/GenBank/DDBJ whole genome shotgun (WGS) entry which is preliminary data.</text>
</comment>
<organism evidence="5 6">
    <name type="scientific">Albibacterium profundi</name>
    <dbReference type="NCBI Taxonomy" id="3134906"/>
    <lineage>
        <taxon>Bacteria</taxon>
        <taxon>Pseudomonadati</taxon>
        <taxon>Bacteroidota</taxon>
        <taxon>Sphingobacteriia</taxon>
        <taxon>Sphingobacteriales</taxon>
        <taxon>Sphingobacteriaceae</taxon>
        <taxon>Albibacterium</taxon>
    </lineage>
</organism>
<dbReference type="PANTHER" id="PTHR12302">
    <property type="entry name" value="EBNA2 BINDING PROTEIN P100"/>
    <property type="match status" value="1"/>
</dbReference>
<dbReference type="PROSITE" id="PS50830">
    <property type="entry name" value="TNASE_3"/>
    <property type="match status" value="1"/>
</dbReference>
<feature type="domain" description="TNase-like" evidence="4">
    <location>
        <begin position="27"/>
        <end position="161"/>
    </location>
</feature>
<evidence type="ECO:0000313" key="6">
    <source>
        <dbReference type="Proteomes" id="UP001580928"/>
    </source>
</evidence>
<keyword evidence="2" id="KW-0255">Endonuclease</keyword>
<keyword evidence="3" id="KW-0378">Hydrolase</keyword>
<dbReference type="RefSeq" id="WP_375555782.1">
    <property type="nucleotide sequence ID" value="NZ_JBBVGT010000001.1"/>
</dbReference>
<name>A0ABV5C9I6_9SPHI</name>
<evidence type="ECO:0000256" key="3">
    <source>
        <dbReference type="ARBA" id="ARBA00022801"/>
    </source>
</evidence>
<evidence type="ECO:0000256" key="2">
    <source>
        <dbReference type="ARBA" id="ARBA00022759"/>
    </source>
</evidence>
<dbReference type="InterPro" id="IPR016071">
    <property type="entry name" value="Staphylococal_nuclease_OB-fold"/>
</dbReference>
<evidence type="ECO:0000259" key="4">
    <source>
        <dbReference type="PROSITE" id="PS50830"/>
    </source>
</evidence>
<proteinExistence type="predicted"/>